<dbReference type="GO" id="GO:0005576">
    <property type="term" value="C:extracellular region"/>
    <property type="evidence" value="ECO:0007669"/>
    <property type="project" value="TreeGrafter"/>
</dbReference>
<dbReference type="Pfam" id="PF04916">
    <property type="entry name" value="Phospholip_B"/>
    <property type="match status" value="1"/>
</dbReference>
<reference evidence="8 9" key="1">
    <citation type="submission" date="2019-07" db="EMBL/GenBank/DDBJ databases">
        <title>Genomes of Cafeteria roenbergensis.</title>
        <authorList>
            <person name="Fischer M.G."/>
            <person name="Hackl T."/>
            <person name="Roman M."/>
        </authorList>
    </citation>
    <scope>NUCLEOTIDE SEQUENCE [LARGE SCALE GENOMIC DNA]</scope>
    <source>
        <strain evidence="8 9">BVI</strain>
    </source>
</reference>
<feature type="chain" id="PRO_5023160357" description="Phospholipase B-like" evidence="7">
    <location>
        <begin position="17"/>
        <end position="566"/>
    </location>
</feature>
<dbReference type="PANTHER" id="PTHR12370:SF25">
    <property type="entry name" value="PHOSPHOLIPASE B-LIKE PROTEIN G"/>
    <property type="match status" value="1"/>
</dbReference>
<dbReference type="Proteomes" id="UP000323011">
    <property type="component" value="Unassembled WGS sequence"/>
</dbReference>
<accession>A0A5A8CHR0</accession>
<feature type="signal peptide" evidence="7">
    <location>
        <begin position="1"/>
        <end position="16"/>
    </location>
</feature>
<evidence type="ECO:0000256" key="7">
    <source>
        <dbReference type="RuleBase" id="RU364138"/>
    </source>
</evidence>
<proteinExistence type="inferred from homology"/>
<keyword evidence="3 7" id="KW-0378">Hydrolase</keyword>
<evidence type="ECO:0000256" key="1">
    <source>
        <dbReference type="ARBA" id="ARBA00007835"/>
    </source>
</evidence>
<dbReference type="InterPro" id="IPR007000">
    <property type="entry name" value="PLipase_B-like"/>
</dbReference>
<evidence type="ECO:0000256" key="5">
    <source>
        <dbReference type="ARBA" id="ARBA00023098"/>
    </source>
</evidence>
<dbReference type="EMBL" id="VLTN01000027">
    <property type="protein sequence ID" value="KAA0151381.1"/>
    <property type="molecule type" value="Genomic_DNA"/>
</dbReference>
<organism evidence="8 9">
    <name type="scientific">Cafeteria roenbergensis</name>
    <name type="common">Marine flagellate</name>
    <dbReference type="NCBI Taxonomy" id="33653"/>
    <lineage>
        <taxon>Eukaryota</taxon>
        <taxon>Sar</taxon>
        <taxon>Stramenopiles</taxon>
        <taxon>Bigyra</taxon>
        <taxon>Opalozoa</taxon>
        <taxon>Bicosoecida</taxon>
        <taxon>Cafeteriaceae</taxon>
        <taxon>Cafeteria</taxon>
    </lineage>
</organism>
<keyword evidence="2 7" id="KW-0732">Signal</keyword>
<protein>
    <recommendedName>
        <fullName evidence="7">Phospholipase B-like</fullName>
        <ecNumber evidence="7">3.1.1.-</ecNumber>
    </recommendedName>
</protein>
<dbReference type="EC" id="3.1.1.-" evidence="7"/>
<keyword evidence="9" id="KW-1185">Reference proteome</keyword>
<dbReference type="AlphaFoldDB" id="A0A5A8CHR0"/>
<comment type="caution">
    <text evidence="8">The sequence shown here is derived from an EMBL/GenBank/DDBJ whole genome shotgun (WGS) entry which is preliminary data.</text>
</comment>
<comment type="similarity">
    <text evidence="1 7">Belongs to the phospholipase B-like family.</text>
</comment>
<keyword evidence="6" id="KW-0325">Glycoprotein</keyword>
<evidence type="ECO:0000256" key="6">
    <source>
        <dbReference type="ARBA" id="ARBA00023180"/>
    </source>
</evidence>
<name>A0A5A8CHR0_CAFRO</name>
<evidence type="ECO:0000256" key="3">
    <source>
        <dbReference type="ARBA" id="ARBA00022801"/>
    </source>
</evidence>
<comment type="function">
    <text evidence="7">Putative phospholipase.</text>
</comment>
<dbReference type="PANTHER" id="PTHR12370">
    <property type="entry name" value="PHOSPHOLIPASE B-RELATED"/>
    <property type="match status" value="1"/>
</dbReference>
<dbReference type="GO" id="GO:0009395">
    <property type="term" value="P:phospholipid catabolic process"/>
    <property type="evidence" value="ECO:0007669"/>
    <property type="project" value="TreeGrafter"/>
</dbReference>
<dbReference type="OMA" id="ISQVTMS"/>
<gene>
    <name evidence="8" type="ORF">FNF29_04580</name>
</gene>
<dbReference type="Gene3D" id="3.60.60.30">
    <property type="match status" value="1"/>
</dbReference>
<sequence>MISALAVLALAGAAAATAPSEISAGVVRSLHGRRCNFGAADALATGQYIEEVEKDGWGKLWVTASESAAAAGASSEDQAFAAGCVHGHLLQHRMFQYWRNYEANEYGKGKGPCASLEAFIDAQMIYTDQVAVAKTVTPVDATPDFISGLGHITAQFEGLVQGYAAVAPPSETLTRREIYMLNSVGDLEDLDGICSGKIVLNARAIKAIEELTGKPYPPPPAAALGFDPVPQKMKLTDCSGFVRVTPGATDLILGQATWRSYYAMLRTYNVFNLPYTPAGVVSFSASPGFLMSKDDYAVSGGDKARLMIFETTNSVFYKSLYNDYLTPRSMLTWQRSAIGMQWATSGPEYVSIMKTNQSGTYNNQWVVADNKLFVPGNTSLPKDLLWAVELVPGLTQSADITPVLQEQGYWPSYNIPYFPAIYNISGYLEAAARYGNDYVYAKAPRANIFRRNATDVSDPASLGNLLRYNNYKFDPLAGGDPISGAIASRGDLAKPQAVAFGAVDAKVTSFSMANNGSPTTFAICGPTHVQQPVFSWAPNFSNVTHDGVPASFPFDWVEMPVAPPSE</sequence>
<evidence type="ECO:0000313" key="8">
    <source>
        <dbReference type="EMBL" id="KAA0151381.1"/>
    </source>
</evidence>
<keyword evidence="4 7" id="KW-0442">Lipid degradation</keyword>
<dbReference type="GO" id="GO:0004620">
    <property type="term" value="F:phospholipase activity"/>
    <property type="evidence" value="ECO:0007669"/>
    <property type="project" value="InterPro"/>
</dbReference>
<evidence type="ECO:0000256" key="4">
    <source>
        <dbReference type="ARBA" id="ARBA00022963"/>
    </source>
</evidence>
<keyword evidence="5 7" id="KW-0443">Lipid metabolism</keyword>
<evidence type="ECO:0000256" key="2">
    <source>
        <dbReference type="ARBA" id="ARBA00022729"/>
    </source>
</evidence>
<evidence type="ECO:0000313" key="9">
    <source>
        <dbReference type="Proteomes" id="UP000323011"/>
    </source>
</evidence>